<dbReference type="AlphaFoldDB" id="A0AB34KMT6"/>
<dbReference type="Proteomes" id="UP000803884">
    <property type="component" value="Unassembled WGS sequence"/>
</dbReference>
<name>A0AB34KMT6_9PEZI</name>
<dbReference type="GeneID" id="96006913"/>
<sequence length="120" mass="13066">MSSPAASSGSASTGSQQGQSLYQDRLTTYCRQLSPRTPLAPNYQIISDRRGGRTAWSCTVTVGAQTIQARFWYDGQYVNNAREDAAERALQAFGQLPTPQGPQMQHLRMVRERGLGGVGS</sequence>
<proteinExistence type="predicted"/>
<feature type="region of interest" description="Disordered" evidence="1">
    <location>
        <begin position="1"/>
        <end position="20"/>
    </location>
</feature>
<dbReference type="PANTHER" id="PTHR42030">
    <property type="entry name" value="DRBM DOMAIN-CONTAINING PROTEIN"/>
    <property type="match status" value="1"/>
</dbReference>
<dbReference type="PANTHER" id="PTHR42030:SF1">
    <property type="entry name" value="DRBM DOMAIN-CONTAINING PROTEIN"/>
    <property type="match status" value="1"/>
</dbReference>
<comment type="caution">
    <text evidence="2">The sequence shown here is derived from an EMBL/GenBank/DDBJ whole genome shotgun (WGS) entry which is preliminary data.</text>
</comment>
<dbReference type="CDD" id="cd00048">
    <property type="entry name" value="DSRM_SF"/>
    <property type="match status" value="1"/>
</dbReference>
<evidence type="ECO:0008006" key="4">
    <source>
        <dbReference type="Google" id="ProtNLM"/>
    </source>
</evidence>
<dbReference type="EMBL" id="JAAQHG020000015">
    <property type="protein sequence ID" value="KAL1586304.1"/>
    <property type="molecule type" value="Genomic_DNA"/>
</dbReference>
<evidence type="ECO:0000256" key="1">
    <source>
        <dbReference type="SAM" id="MobiDB-lite"/>
    </source>
</evidence>
<organism evidence="2 3">
    <name type="scientific">Cladosporium halotolerans</name>
    <dbReference type="NCBI Taxonomy" id="1052096"/>
    <lineage>
        <taxon>Eukaryota</taxon>
        <taxon>Fungi</taxon>
        <taxon>Dikarya</taxon>
        <taxon>Ascomycota</taxon>
        <taxon>Pezizomycotina</taxon>
        <taxon>Dothideomycetes</taxon>
        <taxon>Dothideomycetidae</taxon>
        <taxon>Cladosporiales</taxon>
        <taxon>Cladosporiaceae</taxon>
        <taxon>Cladosporium</taxon>
    </lineage>
</organism>
<keyword evidence="3" id="KW-1185">Reference proteome</keyword>
<reference evidence="2 3" key="1">
    <citation type="journal article" date="2020" name="Microbiol. Resour. Announc.">
        <title>Draft Genome Sequence of a Cladosporium Species Isolated from the Mesophotic Ascidian Didemnum maculosum.</title>
        <authorList>
            <person name="Gioti A."/>
            <person name="Siaperas R."/>
            <person name="Nikolaivits E."/>
            <person name="Le Goff G."/>
            <person name="Ouazzani J."/>
            <person name="Kotoulas G."/>
            <person name="Topakas E."/>
        </authorList>
    </citation>
    <scope>NUCLEOTIDE SEQUENCE [LARGE SCALE GENOMIC DNA]</scope>
    <source>
        <strain evidence="2 3">TM138-S3</strain>
    </source>
</reference>
<evidence type="ECO:0000313" key="3">
    <source>
        <dbReference type="Proteomes" id="UP000803884"/>
    </source>
</evidence>
<dbReference type="RefSeq" id="XP_069229409.1">
    <property type="nucleotide sequence ID" value="XM_069374075.1"/>
</dbReference>
<protein>
    <recommendedName>
        <fullName evidence="4">DRBM domain-containing protein</fullName>
    </recommendedName>
</protein>
<dbReference type="SUPFAM" id="SSF54768">
    <property type="entry name" value="dsRNA-binding domain-like"/>
    <property type="match status" value="1"/>
</dbReference>
<evidence type="ECO:0000313" key="2">
    <source>
        <dbReference type="EMBL" id="KAL1586304.1"/>
    </source>
</evidence>
<gene>
    <name evidence="2" type="ORF">WHR41_05470</name>
</gene>
<accession>A0AB34KMT6</accession>